<dbReference type="AlphaFoldDB" id="A0A4D6BNI3"/>
<accession>A0A4D6BNI3</accession>
<name>A0A4D6BNI3_9FLOR</name>
<geneLocation type="mitochondrion" evidence="1"/>
<proteinExistence type="predicted"/>
<gene>
    <name evidence="1" type="primary">orf177</name>
</gene>
<evidence type="ECO:0000313" key="1">
    <source>
        <dbReference type="EMBL" id="QBX88748.1"/>
    </source>
</evidence>
<protein>
    <submittedName>
        <fullName evidence="1">Uncharacterized protein</fullName>
    </submittedName>
</protein>
<keyword evidence="1" id="KW-0496">Mitochondrion</keyword>
<dbReference type="EMBL" id="MH026109">
    <property type="protein sequence ID" value="QBX88748.1"/>
    <property type="molecule type" value="Genomic_DNA"/>
</dbReference>
<organism evidence="1">
    <name type="scientific">Balbiania investiens</name>
    <dbReference type="NCBI Taxonomy" id="111861"/>
    <lineage>
        <taxon>Eukaryota</taxon>
        <taxon>Rhodophyta</taxon>
        <taxon>Florideophyceae</taxon>
        <taxon>Nemaliophycidae</taxon>
        <taxon>Balbianiales</taxon>
        <taxon>Balbianiaceae</taxon>
        <taxon>Balbiania</taxon>
    </lineage>
</organism>
<sequence>MPFYTESRLKSKFLYLDKFDHLDRTLISSSFILPTSHLNAQILPNLSQPDKLNFILMVLFANLICGQKPIFQDDPFIKTHRLKSISLNTSIRNDKLFNLFEACLSSVFVTNSCITTLVSLNPSSLWSVKVQFSSINDFMIPSSLSNQLISVINPSSYFFINFYFGNLDLPQNNFVPT</sequence>
<reference evidence="1" key="1">
    <citation type="journal article" date="2019" name="Phycologia">
        <title>Chloroplast and mitochondrial genomes of Balbiania investiens (Balbianiales, Nemaliophycidae).</title>
        <authorList>
            <person name="Evans J.R."/>
            <person name="StAmour N."/>
            <person name="Verbruggen H."/>
            <person name="Salomaki E.D."/>
            <person name="Vis M.L."/>
        </authorList>
    </citation>
    <scope>NUCLEOTIDE SEQUENCE</scope>
</reference>